<reference evidence="3" key="1">
    <citation type="submission" date="2020-12" db="EMBL/GenBank/DDBJ databases">
        <title>Hymenobacter sp.</title>
        <authorList>
            <person name="Kim M.K."/>
        </authorList>
    </citation>
    <scope>NUCLEOTIDE SEQUENCE [LARGE SCALE GENOMIC DNA]</scope>
    <source>
        <strain evidence="3">BT325</strain>
    </source>
</reference>
<evidence type="ECO:0000313" key="3">
    <source>
        <dbReference type="Proteomes" id="UP000620670"/>
    </source>
</evidence>
<accession>A0ABS0XXJ6</accession>
<keyword evidence="1" id="KW-0472">Membrane</keyword>
<feature type="transmembrane region" description="Helical" evidence="1">
    <location>
        <begin position="144"/>
        <end position="164"/>
    </location>
</feature>
<feature type="transmembrane region" description="Helical" evidence="1">
    <location>
        <begin position="176"/>
        <end position="198"/>
    </location>
</feature>
<proteinExistence type="predicted"/>
<keyword evidence="3" id="KW-1185">Reference proteome</keyword>
<evidence type="ECO:0000313" key="2">
    <source>
        <dbReference type="EMBL" id="MBJ6124415.1"/>
    </source>
</evidence>
<gene>
    <name evidence="2" type="ORF">JAO75_03225</name>
</gene>
<evidence type="ECO:0000256" key="1">
    <source>
        <dbReference type="SAM" id="Phobius"/>
    </source>
</evidence>
<organism evidence="2 3">
    <name type="scientific">Microvirga splendida</name>
    <dbReference type="NCBI Taxonomy" id="2795727"/>
    <lineage>
        <taxon>Bacteria</taxon>
        <taxon>Pseudomonadati</taxon>
        <taxon>Pseudomonadota</taxon>
        <taxon>Alphaproteobacteria</taxon>
        <taxon>Hyphomicrobiales</taxon>
        <taxon>Methylobacteriaceae</taxon>
        <taxon>Microvirga</taxon>
    </lineage>
</organism>
<dbReference type="RefSeq" id="WP_199046639.1">
    <property type="nucleotide sequence ID" value="NZ_JAELXT010000002.1"/>
</dbReference>
<dbReference type="EMBL" id="JAELXT010000002">
    <property type="protein sequence ID" value="MBJ6124415.1"/>
    <property type="molecule type" value="Genomic_DNA"/>
</dbReference>
<sequence>MIASMPALAHRPYYSQVERIRLADNEIGEVRLLHGDGIFFTDPVRPLIVDAKGRLVARGPKARSIVISCSDEHECLIVDLWDERVYDLEPGSFRQGPVQPEVRDGDRTDDWDLEDGDENWGFTMREAGAREILTANLILARQSIFGVGMIAVFAAIGAFALVPFRLNHRSRRVRLFVRIILSLVGSMIFLFLVIVTFWLSMLNGLSFELWLVPTVLGAGAVWLAAGIVRRRAPRAARS</sequence>
<keyword evidence="1" id="KW-1133">Transmembrane helix</keyword>
<name>A0ABS0XXJ6_9HYPH</name>
<keyword evidence="1" id="KW-0812">Transmembrane</keyword>
<protein>
    <submittedName>
        <fullName evidence="2">Uncharacterized protein</fullName>
    </submittedName>
</protein>
<feature type="transmembrane region" description="Helical" evidence="1">
    <location>
        <begin position="210"/>
        <end position="228"/>
    </location>
</feature>
<dbReference type="Proteomes" id="UP000620670">
    <property type="component" value="Unassembled WGS sequence"/>
</dbReference>
<comment type="caution">
    <text evidence="2">The sequence shown here is derived from an EMBL/GenBank/DDBJ whole genome shotgun (WGS) entry which is preliminary data.</text>
</comment>